<feature type="active site" description="Proton acceptor" evidence="7">
    <location>
        <position position="19"/>
    </location>
</feature>
<dbReference type="GO" id="GO:0005737">
    <property type="term" value="C:cytoplasm"/>
    <property type="evidence" value="ECO:0007669"/>
    <property type="project" value="UniProtKB-SubCell"/>
</dbReference>
<evidence type="ECO:0000256" key="6">
    <source>
        <dbReference type="ARBA" id="ARBA00050038"/>
    </source>
</evidence>
<accession>A0A1F7UNJ4</accession>
<feature type="site" description="Discriminates between blocked and unblocked aminoacyl-tRNA" evidence="7">
    <location>
        <position position="9"/>
    </location>
</feature>
<comment type="caution">
    <text evidence="10">The sequence shown here is derived from an EMBL/GenBank/DDBJ whole genome shotgun (WGS) entry which is preliminary data.</text>
</comment>
<organism evidence="10 11">
    <name type="scientific">Candidatus Uhrbacteria bacterium RIFCSPHIGHO2_12_FULL_57_11</name>
    <dbReference type="NCBI Taxonomy" id="1802398"/>
    <lineage>
        <taxon>Bacteria</taxon>
        <taxon>Candidatus Uhriibacteriota</taxon>
    </lineage>
</organism>
<dbReference type="GO" id="GO:0000049">
    <property type="term" value="F:tRNA binding"/>
    <property type="evidence" value="ECO:0007669"/>
    <property type="project" value="UniProtKB-UniRule"/>
</dbReference>
<evidence type="ECO:0000256" key="8">
    <source>
        <dbReference type="RuleBase" id="RU000673"/>
    </source>
</evidence>
<dbReference type="CDD" id="cd00462">
    <property type="entry name" value="PTH"/>
    <property type="match status" value="1"/>
</dbReference>
<sequence>MKLIVGLGNPGREYDGTRHNVGFEVVESLRQVLASDSRWTAAKKFKAETVKARIEGEEVVLVRPTTFMNLSGEAVGAAARFWKLAPADIWTIHDDLDLSLGTLRIVAGASSAGHKGVQSVIEAVKSSNFPRFRLGIAPDGPRSAPTEVFVLDRFTKTERKRIDQAVSRATQAVIHALRDGIADAMSEYNKKNPS</sequence>
<dbReference type="Gene3D" id="3.40.50.1470">
    <property type="entry name" value="Peptidyl-tRNA hydrolase"/>
    <property type="match status" value="1"/>
</dbReference>
<feature type="site" description="Stabilizes the basic form of H active site to accept a proton" evidence="7">
    <location>
        <position position="94"/>
    </location>
</feature>
<comment type="caution">
    <text evidence="7">Lacks conserved residue(s) required for the propagation of feature annotation.</text>
</comment>
<gene>
    <name evidence="7" type="primary">pth</name>
    <name evidence="10" type="ORF">A3F28_02365</name>
</gene>
<dbReference type="PROSITE" id="PS01195">
    <property type="entry name" value="PEPT_TRNA_HYDROL_1"/>
    <property type="match status" value="1"/>
</dbReference>
<keyword evidence="4 7" id="KW-0694">RNA-binding</keyword>
<comment type="subunit">
    <text evidence="7">Monomer.</text>
</comment>
<feature type="binding site" evidence="7">
    <location>
        <position position="67"/>
    </location>
    <ligand>
        <name>tRNA</name>
        <dbReference type="ChEBI" id="CHEBI:17843"/>
    </ligand>
</feature>
<name>A0A1F7UNJ4_9BACT</name>
<dbReference type="GO" id="GO:0006515">
    <property type="term" value="P:protein quality control for misfolded or incompletely synthesized proteins"/>
    <property type="evidence" value="ECO:0007669"/>
    <property type="project" value="UniProtKB-UniRule"/>
</dbReference>
<evidence type="ECO:0000256" key="3">
    <source>
        <dbReference type="ARBA" id="ARBA00022801"/>
    </source>
</evidence>
<keyword evidence="7" id="KW-0963">Cytoplasm</keyword>
<dbReference type="HAMAP" id="MF_00083">
    <property type="entry name" value="Pept_tRNA_hydro_bact"/>
    <property type="match status" value="1"/>
</dbReference>
<dbReference type="AlphaFoldDB" id="A0A1F7UNJ4"/>
<evidence type="ECO:0000256" key="1">
    <source>
        <dbReference type="ARBA" id="ARBA00013260"/>
    </source>
</evidence>
<protein>
    <recommendedName>
        <fullName evidence="6 7">Peptidyl-tRNA hydrolase</fullName>
        <shortName evidence="7">Pth</shortName>
        <ecNumber evidence="1 7">3.1.1.29</ecNumber>
    </recommendedName>
</protein>
<evidence type="ECO:0000313" key="10">
    <source>
        <dbReference type="EMBL" id="OGL79829.1"/>
    </source>
</evidence>
<proteinExistence type="inferred from homology"/>
<comment type="catalytic activity">
    <reaction evidence="7 8">
        <text>an N-acyl-L-alpha-aminoacyl-tRNA + H2O = an N-acyl-L-amino acid + a tRNA + H(+)</text>
        <dbReference type="Rhea" id="RHEA:54448"/>
        <dbReference type="Rhea" id="RHEA-COMP:10123"/>
        <dbReference type="Rhea" id="RHEA-COMP:13883"/>
        <dbReference type="ChEBI" id="CHEBI:15377"/>
        <dbReference type="ChEBI" id="CHEBI:15378"/>
        <dbReference type="ChEBI" id="CHEBI:59874"/>
        <dbReference type="ChEBI" id="CHEBI:78442"/>
        <dbReference type="ChEBI" id="CHEBI:138191"/>
        <dbReference type="EC" id="3.1.1.29"/>
    </reaction>
</comment>
<dbReference type="EMBL" id="MGEG01000004">
    <property type="protein sequence ID" value="OGL79829.1"/>
    <property type="molecule type" value="Genomic_DNA"/>
</dbReference>
<keyword evidence="2 7" id="KW-0820">tRNA-binding</keyword>
<dbReference type="GO" id="GO:0004045">
    <property type="term" value="F:peptidyl-tRNA hydrolase activity"/>
    <property type="evidence" value="ECO:0007669"/>
    <property type="project" value="UniProtKB-UniRule"/>
</dbReference>
<comment type="similarity">
    <text evidence="5 7 9">Belongs to the PTH family.</text>
</comment>
<comment type="function">
    <text evidence="7">Hydrolyzes ribosome-free peptidyl-tRNAs (with 1 or more amino acids incorporated), which drop off the ribosome during protein synthesis, or as a result of ribosome stalling.</text>
</comment>
<evidence type="ECO:0000313" key="11">
    <source>
        <dbReference type="Proteomes" id="UP000176598"/>
    </source>
</evidence>
<evidence type="ECO:0000256" key="2">
    <source>
        <dbReference type="ARBA" id="ARBA00022555"/>
    </source>
</evidence>
<dbReference type="InterPro" id="IPR036416">
    <property type="entry name" value="Pept_tRNA_hydro_sf"/>
</dbReference>
<evidence type="ECO:0000256" key="9">
    <source>
        <dbReference type="RuleBase" id="RU004320"/>
    </source>
</evidence>
<keyword evidence="3 7" id="KW-0378">Hydrolase</keyword>
<comment type="function">
    <text evidence="7">Catalyzes the release of premature peptidyl moieties from peptidyl-tRNA molecules trapped in stalled 50S ribosomal subunits, and thus maintains levels of free tRNAs and 50S ribosomes.</text>
</comment>
<dbReference type="InterPro" id="IPR001328">
    <property type="entry name" value="Pept_tRNA_hydro"/>
</dbReference>
<dbReference type="PANTHER" id="PTHR17224">
    <property type="entry name" value="PEPTIDYL-TRNA HYDROLASE"/>
    <property type="match status" value="1"/>
</dbReference>
<evidence type="ECO:0000256" key="4">
    <source>
        <dbReference type="ARBA" id="ARBA00022884"/>
    </source>
</evidence>
<comment type="subcellular location">
    <subcellularLocation>
        <location evidence="7">Cytoplasm</location>
    </subcellularLocation>
</comment>
<dbReference type="EC" id="3.1.1.29" evidence="1 7"/>
<dbReference type="InterPro" id="IPR018171">
    <property type="entry name" value="Pept_tRNA_hydro_CS"/>
</dbReference>
<dbReference type="Pfam" id="PF01195">
    <property type="entry name" value="Pept_tRNA_hydro"/>
    <property type="match status" value="1"/>
</dbReference>
<feature type="binding site" evidence="7">
    <location>
        <position position="69"/>
    </location>
    <ligand>
        <name>tRNA</name>
        <dbReference type="ChEBI" id="CHEBI:17843"/>
    </ligand>
</feature>
<reference evidence="10 11" key="1">
    <citation type="journal article" date="2016" name="Nat. Commun.">
        <title>Thousands of microbial genomes shed light on interconnected biogeochemical processes in an aquifer system.</title>
        <authorList>
            <person name="Anantharaman K."/>
            <person name="Brown C.T."/>
            <person name="Hug L.A."/>
            <person name="Sharon I."/>
            <person name="Castelle C.J."/>
            <person name="Probst A.J."/>
            <person name="Thomas B.C."/>
            <person name="Singh A."/>
            <person name="Wilkins M.J."/>
            <person name="Karaoz U."/>
            <person name="Brodie E.L."/>
            <person name="Williams K.H."/>
            <person name="Hubbard S.S."/>
            <person name="Banfield J.F."/>
        </authorList>
    </citation>
    <scope>NUCLEOTIDE SEQUENCE [LARGE SCALE GENOMIC DNA]</scope>
</reference>
<dbReference type="FunFam" id="3.40.50.1470:FF:000001">
    <property type="entry name" value="Peptidyl-tRNA hydrolase"/>
    <property type="match status" value="1"/>
</dbReference>
<dbReference type="Proteomes" id="UP000176598">
    <property type="component" value="Unassembled WGS sequence"/>
</dbReference>
<dbReference type="SUPFAM" id="SSF53178">
    <property type="entry name" value="Peptidyl-tRNA hydrolase-like"/>
    <property type="match status" value="1"/>
</dbReference>
<feature type="binding site" evidence="7">
    <location>
        <position position="14"/>
    </location>
    <ligand>
        <name>tRNA</name>
        <dbReference type="ChEBI" id="CHEBI:17843"/>
    </ligand>
</feature>
<dbReference type="NCBIfam" id="TIGR00447">
    <property type="entry name" value="pth"/>
    <property type="match status" value="1"/>
</dbReference>
<dbReference type="PANTHER" id="PTHR17224:SF1">
    <property type="entry name" value="PEPTIDYL-TRNA HYDROLASE"/>
    <property type="match status" value="1"/>
</dbReference>
<dbReference type="GO" id="GO:0072344">
    <property type="term" value="P:rescue of stalled ribosome"/>
    <property type="evidence" value="ECO:0007669"/>
    <property type="project" value="UniProtKB-UniRule"/>
</dbReference>
<evidence type="ECO:0000256" key="7">
    <source>
        <dbReference type="HAMAP-Rule" id="MF_00083"/>
    </source>
</evidence>
<evidence type="ECO:0000256" key="5">
    <source>
        <dbReference type="ARBA" id="ARBA00038063"/>
    </source>
</evidence>